<dbReference type="OrthoDB" id="1524810at2"/>
<dbReference type="PROSITE" id="PS50828">
    <property type="entry name" value="SMR"/>
    <property type="match status" value="1"/>
</dbReference>
<name>A0A1I6H6K3_9FLAO</name>
<evidence type="ECO:0000256" key="1">
    <source>
        <dbReference type="SAM" id="MobiDB-lite"/>
    </source>
</evidence>
<sequence length="185" mass="20892">MNNTFQIGDRVQLLDEPLEGKVIAIDDTSITFLSSDGFELEVASADLIRLPDNAAREHLSGTVNPSLKEGDSPKRKNPTQSRKKKGQDPPVVVDLHAEKLFPQKNFPDAYELLDRQIEEARRMLEFALRKRIQHLVFIHGVGTGVLKSELETLLRRYPEISFNQADYRTFGQGALEVFIPQSAFS</sequence>
<dbReference type="EMBL" id="FOYQ01000002">
    <property type="protein sequence ID" value="SFR50089.1"/>
    <property type="molecule type" value="Genomic_DNA"/>
</dbReference>
<proteinExistence type="predicted"/>
<dbReference type="AlphaFoldDB" id="A0A1I6H6K3"/>
<evidence type="ECO:0000313" key="4">
    <source>
        <dbReference type="Proteomes" id="UP000199534"/>
    </source>
</evidence>
<feature type="domain" description="Smr" evidence="2">
    <location>
        <begin position="109"/>
        <end position="180"/>
    </location>
</feature>
<dbReference type="STRING" id="400055.SAMN04490243_2339"/>
<reference evidence="3 4" key="1">
    <citation type="submission" date="2016-10" db="EMBL/GenBank/DDBJ databases">
        <authorList>
            <person name="de Groot N.N."/>
        </authorList>
    </citation>
    <scope>NUCLEOTIDE SEQUENCE [LARGE SCALE GENOMIC DNA]</scope>
    <source>
        <strain evidence="3 4">DSM 21019</strain>
    </source>
</reference>
<dbReference type="Proteomes" id="UP000199534">
    <property type="component" value="Unassembled WGS sequence"/>
</dbReference>
<keyword evidence="4" id="KW-1185">Reference proteome</keyword>
<dbReference type="InterPro" id="IPR036063">
    <property type="entry name" value="Smr_dom_sf"/>
</dbReference>
<gene>
    <name evidence="3" type="ORF">SAMN04490243_2339</name>
</gene>
<feature type="compositionally biased region" description="Basic residues" evidence="1">
    <location>
        <begin position="75"/>
        <end position="85"/>
    </location>
</feature>
<dbReference type="Gene3D" id="3.30.1370.110">
    <property type="match status" value="1"/>
</dbReference>
<feature type="region of interest" description="Disordered" evidence="1">
    <location>
        <begin position="58"/>
        <end position="89"/>
    </location>
</feature>
<evidence type="ECO:0000313" key="3">
    <source>
        <dbReference type="EMBL" id="SFR50089.1"/>
    </source>
</evidence>
<accession>A0A1I6H6K3</accession>
<dbReference type="InterPro" id="IPR002625">
    <property type="entry name" value="Smr_dom"/>
</dbReference>
<organism evidence="3 4">
    <name type="scientific">Robiginitalea myxolifaciens</name>
    <dbReference type="NCBI Taxonomy" id="400055"/>
    <lineage>
        <taxon>Bacteria</taxon>
        <taxon>Pseudomonadati</taxon>
        <taxon>Bacteroidota</taxon>
        <taxon>Flavobacteriia</taxon>
        <taxon>Flavobacteriales</taxon>
        <taxon>Flavobacteriaceae</taxon>
        <taxon>Robiginitalea</taxon>
    </lineage>
</organism>
<protein>
    <submittedName>
        <fullName evidence="3">Smr domain-containing protein</fullName>
    </submittedName>
</protein>
<dbReference type="RefSeq" id="WP_092982753.1">
    <property type="nucleotide sequence ID" value="NZ_FOYQ01000002.1"/>
</dbReference>
<evidence type="ECO:0000259" key="2">
    <source>
        <dbReference type="PROSITE" id="PS50828"/>
    </source>
</evidence>
<dbReference type="Pfam" id="PF01713">
    <property type="entry name" value="Smr"/>
    <property type="match status" value="1"/>
</dbReference>